<accession>A0AAV1X2H5</accession>
<keyword evidence="2" id="KW-1185">Reference proteome</keyword>
<sequence length="71" mass="8081">MEELEGYDASLNAVSYQLSMEGEKRREVETVKTLIRLTDWIGGLRLNNDKDDCGNSFTVSIVVLLNSKRCR</sequence>
<name>A0AAV1X2H5_LUPLU</name>
<comment type="caution">
    <text evidence="1">The sequence shown here is derived from an EMBL/GenBank/DDBJ whole genome shotgun (WGS) entry which is preliminary data.</text>
</comment>
<dbReference type="EMBL" id="CAXHTB010000011">
    <property type="protein sequence ID" value="CAL0315451.1"/>
    <property type="molecule type" value="Genomic_DNA"/>
</dbReference>
<evidence type="ECO:0000313" key="1">
    <source>
        <dbReference type="EMBL" id="CAL0315451.1"/>
    </source>
</evidence>
<evidence type="ECO:0000313" key="2">
    <source>
        <dbReference type="Proteomes" id="UP001497480"/>
    </source>
</evidence>
<organism evidence="1 2">
    <name type="scientific">Lupinus luteus</name>
    <name type="common">European yellow lupine</name>
    <dbReference type="NCBI Taxonomy" id="3873"/>
    <lineage>
        <taxon>Eukaryota</taxon>
        <taxon>Viridiplantae</taxon>
        <taxon>Streptophyta</taxon>
        <taxon>Embryophyta</taxon>
        <taxon>Tracheophyta</taxon>
        <taxon>Spermatophyta</taxon>
        <taxon>Magnoliopsida</taxon>
        <taxon>eudicotyledons</taxon>
        <taxon>Gunneridae</taxon>
        <taxon>Pentapetalae</taxon>
        <taxon>rosids</taxon>
        <taxon>fabids</taxon>
        <taxon>Fabales</taxon>
        <taxon>Fabaceae</taxon>
        <taxon>Papilionoideae</taxon>
        <taxon>50 kb inversion clade</taxon>
        <taxon>genistoids sensu lato</taxon>
        <taxon>core genistoids</taxon>
        <taxon>Genisteae</taxon>
        <taxon>Lupinus</taxon>
    </lineage>
</organism>
<proteinExistence type="predicted"/>
<gene>
    <name evidence="1" type="ORF">LLUT_LOCUS16511</name>
</gene>
<reference evidence="1 2" key="1">
    <citation type="submission" date="2024-03" db="EMBL/GenBank/DDBJ databases">
        <authorList>
            <person name="Martinez-Hernandez J."/>
        </authorList>
    </citation>
    <scope>NUCLEOTIDE SEQUENCE [LARGE SCALE GENOMIC DNA]</scope>
</reference>
<dbReference type="AlphaFoldDB" id="A0AAV1X2H5"/>
<protein>
    <submittedName>
        <fullName evidence="1">Uncharacterized protein</fullName>
    </submittedName>
</protein>
<dbReference type="Proteomes" id="UP001497480">
    <property type="component" value="Unassembled WGS sequence"/>
</dbReference>